<dbReference type="Gene3D" id="1.10.10.10">
    <property type="entry name" value="Winged helix-like DNA-binding domain superfamily/Winged helix DNA-binding domain"/>
    <property type="match status" value="1"/>
</dbReference>
<dbReference type="EMBL" id="JAVRFJ010000013">
    <property type="protein sequence ID" value="MDT0569160.1"/>
    <property type="molecule type" value="Genomic_DNA"/>
</dbReference>
<accession>A0ABU2YYL4</accession>
<evidence type="ECO:0008006" key="3">
    <source>
        <dbReference type="Google" id="ProtNLM"/>
    </source>
</evidence>
<proteinExistence type="predicted"/>
<reference evidence="1" key="1">
    <citation type="submission" date="2024-05" db="EMBL/GenBank/DDBJ databases">
        <title>30 novel species of actinomycetes from the DSMZ collection.</title>
        <authorList>
            <person name="Nouioui I."/>
        </authorList>
    </citation>
    <scope>NUCLEOTIDE SEQUENCE</scope>
    <source>
        <strain evidence="1">DSM 3412</strain>
    </source>
</reference>
<dbReference type="Proteomes" id="UP001180737">
    <property type="component" value="Unassembled WGS sequence"/>
</dbReference>
<dbReference type="RefSeq" id="WP_311590755.1">
    <property type="nucleotide sequence ID" value="NZ_JAVRFJ010000013.1"/>
</dbReference>
<dbReference type="InterPro" id="IPR036388">
    <property type="entry name" value="WH-like_DNA-bd_sf"/>
</dbReference>
<evidence type="ECO:0000313" key="2">
    <source>
        <dbReference type="Proteomes" id="UP001180737"/>
    </source>
</evidence>
<keyword evidence="2" id="KW-1185">Reference proteome</keyword>
<organism evidence="1 2">
    <name type="scientific">Streptomyces gottesmaniae</name>
    <dbReference type="NCBI Taxonomy" id="3075518"/>
    <lineage>
        <taxon>Bacteria</taxon>
        <taxon>Bacillati</taxon>
        <taxon>Actinomycetota</taxon>
        <taxon>Actinomycetes</taxon>
        <taxon>Kitasatosporales</taxon>
        <taxon>Streptomycetaceae</taxon>
        <taxon>Streptomyces</taxon>
    </lineage>
</organism>
<name>A0ABU2YYL4_9ACTN</name>
<protein>
    <recommendedName>
        <fullName evidence="3">LysR family transcriptional regulator</fullName>
    </recommendedName>
</protein>
<dbReference type="InterPro" id="IPR036390">
    <property type="entry name" value="WH_DNA-bd_sf"/>
</dbReference>
<evidence type="ECO:0000313" key="1">
    <source>
        <dbReference type="EMBL" id="MDT0569160.1"/>
    </source>
</evidence>
<comment type="caution">
    <text evidence="1">The sequence shown here is derived from an EMBL/GenBank/DDBJ whole genome shotgun (WGS) entry which is preliminary data.</text>
</comment>
<dbReference type="SUPFAM" id="SSF46785">
    <property type="entry name" value="Winged helix' DNA-binding domain"/>
    <property type="match status" value="1"/>
</dbReference>
<gene>
    <name evidence="1" type="ORF">RM704_17050</name>
</gene>
<sequence length="62" mass="6842">MAEQQADVVLLEAADLLQRCVRLDDRREVRLVVTERGHRFLADVTARLSARLGDALAALSPA</sequence>